<protein>
    <submittedName>
        <fullName evidence="2">Uncharacterized protein</fullName>
    </submittedName>
</protein>
<reference evidence="2" key="3">
    <citation type="submission" date="2023-05" db="EMBL/GenBank/DDBJ databases">
        <authorList>
            <person name="Smith C.H."/>
        </authorList>
    </citation>
    <scope>NUCLEOTIDE SEQUENCE</scope>
    <source>
        <strain evidence="2">CHS0354</strain>
        <tissue evidence="2">Mantle</tissue>
    </source>
</reference>
<proteinExistence type="predicted"/>
<reference evidence="2" key="2">
    <citation type="journal article" date="2021" name="Genome Biol. Evol.">
        <title>Developing a high-quality reference genome for a parasitic bivalve with doubly uniparental inheritance (Bivalvia: Unionida).</title>
        <authorList>
            <person name="Smith C.H."/>
        </authorList>
    </citation>
    <scope>NUCLEOTIDE SEQUENCE</scope>
    <source>
        <strain evidence="2">CHS0354</strain>
        <tissue evidence="2">Mantle</tissue>
    </source>
</reference>
<feature type="region of interest" description="Disordered" evidence="1">
    <location>
        <begin position="65"/>
        <end position="94"/>
    </location>
</feature>
<organism evidence="2 3">
    <name type="scientific">Potamilus streckersoni</name>
    <dbReference type="NCBI Taxonomy" id="2493646"/>
    <lineage>
        <taxon>Eukaryota</taxon>
        <taxon>Metazoa</taxon>
        <taxon>Spiralia</taxon>
        <taxon>Lophotrochozoa</taxon>
        <taxon>Mollusca</taxon>
        <taxon>Bivalvia</taxon>
        <taxon>Autobranchia</taxon>
        <taxon>Heteroconchia</taxon>
        <taxon>Palaeoheterodonta</taxon>
        <taxon>Unionida</taxon>
        <taxon>Unionoidea</taxon>
        <taxon>Unionidae</taxon>
        <taxon>Ambleminae</taxon>
        <taxon>Lampsilini</taxon>
        <taxon>Potamilus</taxon>
    </lineage>
</organism>
<gene>
    <name evidence="2" type="ORF">CHS0354_025697</name>
</gene>
<comment type="caution">
    <text evidence="2">The sequence shown here is derived from an EMBL/GenBank/DDBJ whole genome shotgun (WGS) entry which is preliminary data.</text>
</comment>
<dbReference type="Proteomes" id="UP001195483">
    <property type="component" value="Unassembled WGS sequence"/>
</dbReference>
<dbReference type="EMBL" id="JAEAOA010001532">
    <property type="protein sequence ID" value="KAK3583178.1"/>
    <property type="molecule type" value="Genomic_DNA"/>
</dbReference>
<evidence type="ECO:0000256" key="1">
    <source>
        <dbReference type="SAM" id="MobiDB-lite"/>
    </source>
</evidence>
<reference evidence="2" key="1">
    <citation type="journal article" date="2021" name="Genome Biol. Evol.">
        <title>A High-Quality Reference Genome for a Parasitic Bivalve with Doubly Uniparental Inheritance (Bivalvia: Unionida).</title>
        <authorList>
            <person name="Smith C.H."/>
        </authorList>
    </citation>
    <scope>NUCLEOTIDE SEQUENCE</scope>
    <source>
        <strain evidence="2">CHS0354</strain>
    </source>
</reference>
<dbReference type="AlphaFoldDB" id="A0AAE0S144"/>
<evidence type="ECO:0000313" key="3">
    <source>
        <dbReference type="Proteomes" id="UP001195483"/>
    </source>
</evidence>
<evidence type="ECO:0000313" key="2">
    <source>
        <dbReference type="EMBL" id="KAK3583178.1"/>
    </source>
</evidence>
<sequence>MACMCGYRSGWLVGVGIGVDGVHLKGSCNGNGQIVGTDIVPLSLSVLICRWISLEPECTPKILHAEPTTEENKSRLPGKLTRNDSSAISKLRQL</sequence>
<name>A0AAE0S144_9BIVA</name>
<accession>A0AAE0S144</accession>
<keyword evidence="3" id="KW-1185">Reference proteome</keyword>